<keyword evidence="3" id="KW-1185">Reference proteome</keyword>
<reference evidence="2 3" key="1">
    <citation type="submission" date="2018-11" db="EMBL/GenBank/DDBJ databases">
        <title>Genomic Encyclopedia of Type Strains, Phase IV (KMG-IV): sequencing the most valuable type-strain genomes for metagenomic binning, comparative biology and taxonomic classification.</title>
        <authorList>
            <person name="Goeker M."/>
        </authorList>
    </citation>
    <scope>NUCLEOTIDE SEQUENCE [LARGE SCALE GENOMIC DNA]</scope>
    <source>
        <strain evidence="2 3">DSM 22027</strain>
    </source>
</reference>
<name>A0A3N1VKW9_9BACT</name>
<dbReference type="AlphaFoldDB" id="A0A3N1VKW9"/>
<evidence type="ECO:0000256" key="1">
    <source>
        <dbReference type="SAM" id="SignalP"/>
    </source>
</evidence>
<keyword evidence="1" id="KW-0732">Signal</keyword>
<evidence type="ECO:0000313" key="2">
    <source>
        <dbReference type="EMBL" id="ROR03444.1"/>
    </source>
</evidence>
<evidence type="ECO:0000313" key="3">
    <source>
        <dbReference type="Proteomes" id="UP000276223"/>
    </source>
</evidence>
<feature type="signal peptide" evidence="1">
    <location>
        <begin position="1"/>
        <end position="19"/>
    </location>
</feature>
<accession>A0A3N1VKW9</accession>
<comment type="caution">
    <text evidence="2">The sequence shown here is derived from an EMBL/GenBank/DDBJ whole genome shotgun (WGS) entry which is preliminary data.</text>
</comment>
<organism evidence="2 3">
    <name type="scientific">Desulfosoma caldarium</name>
    <dbReference type="NCBI Taxonomy" id="610254"/>
    <lineage>
        <taxon>Bacteria</taxon>
        <taxon>Pseudomonadati</taxon>
        <taxon>Thermodesulfobacteriota</taxon>
        <taxon>Syntrophobacteria</taxon>
        <taxon>Syntrophobacterales</taxon>
        <taxon>Syntrophobacteraceae</taxon>
        <taxon>Desulfosoma</taxon>
    </lineage>
</organism>
<proteinExistence type="predicted"/>
<dbReference type="Proteomes" id="UP000276223">
    <property type="component" value="Unassembled WGS sequence"/>
</dbReference>
<dbReference type="EMBL" id="RJVA01000002">
    <property type="protein sequence ID" value="ROR03444.1"/>
    <property type="molecule type" value="Genomic_DNA"/>
</dbReference>
<gene>
    <name evidence="2" type="ORF">EDC27_0114</name>
</gene>
<evidence type="ECO:0008006" key="4">
    <source>
        <dbReference type="Google" id="ProtNLM"/>
    </source>
</evidence>
<protein>
    <recommendedName>
        <fullName evidence="4">Secreted protein</fullName>
    </recommendedName>
</protein>
<feature type="chain" id="PRO_5018135339" description="Secreted protein" evidence="1">
    <location>
        <begin position="20"/>
        <end position="94"/>
    </location>
</feature>
<sequence length="94" mass="10216">MPATSFNFSMICSSCWVTAAVSWLVAAAYWATAAMAWAWPTMPPSGVGLVARGLVDLFHRIELTVDHVRDVPKASHHAVHQFPILADRAHGSTD</sequence>